<evidence type="ECO:0000313" key="1">
    <source>
        <dbReference type="EMBL" id="SNX49684.1"/>
    </source>
</evidence>
<accession>A0A240EM32</accession>
<organism evidence="1 2">
    <name type="scientific">Vibrio thalassae</name>
    <dbReference type="NCBI Taxonomy" id="1243014"/>
    <lineage>
        <taxon>Bacteria</taxon>
        <taxon>Pseudomonadati</taxon>
        <taxon>Pseudomonadota</taxon>
        <taxon>Gammaproteobacteria</taxon>
        <taxon>Vibrionales</taxon>
        <taxon>Vibrionaceae</taxon>
        <taxon>Vibrio</taxon>
    </lineage>
</organism>
<gene>
    <name evidence="1" type="ORF">VTH8203_03332</name>
</gene>
<keyword evidence="2" id="KW-1185">Reference proteome</keyword>
<dbReference type="AlphaFoldDB" id="A0A240EM32"/>
<evidence type="ECO:0000313" key="2">
    <source>
        <dbReference type="Proteomes" id="UP000219336"/>
    </source>
</evidence>
<name>A0A240EM32_9VIBR</name>
<sequence>MSSSYFARTTDNLTYALAKLSQLEVTLLNLRRNEKDFLLRKDEKYLAKFKDNADKFRNQQNELAFLCRINLPKNSMPTSKRLLNWLMGTPFLALTCHKG</sequence>
<proteinExistence type="predicted"/>
<reference evidence="2" key="1">
    <citation type="submission" date="2016-06" db="EMBL/GenBank/DDBJ databases">
        <authorList>
            <person name="Rodrigo-Torres L."/>
            <person name="Arahal R.D."/>
            <person name="Lucena T."/>
        </authorList>
    </citation>
    <scope>NUCLEOTIDE SEQUENCE [LARGE SCALE GENOMIC DNA]</scope>
    <source>
        <strain evidence="2">CECT8203</strain>
    </source>
</reference>
<dbReference type="EMBL" id="OANU01000068">
    <property type="protein sequence ID" value="SNX49684.1"/>
    <property type="molecule type" value="Genomic_DNA"/>
</dbReference>
<dbReference type="Proteomes" id="UP000219336">
    <property type="component" value="Unassembled WGS sequence"/>
</dbReference>
<protein>
    <submittedName>
        <fullName evidence="1">Uncharacterized protein</fullName>
    </submittedName>
</protein>